<proteinExistence type="predicted"/>
<evidence type="ECO:0000313" key="2">
    <source>
        <dbReference type="Proteomes" id="UP000190951"/>
    </source>
</evidence>
<reference evidence="1 2" key="1">
    <citation type="submission" date="2022-04" db="EMBL/GenBank/DDBJ databases">
        <title>Genome sequence of C. roseum typestrain.</title>
        <authorList>
            <person name="Poehlein A."/>
            <person name="Schoch T."/>
            <person name="Duerre P."/>
            <person name="Daniel R."/>
        </authorList>
    </citation>
    <scope>NUCLEOTIDE SEQUENCE [LARGE SCALE GENOMIC DNA]</scope>
    <source>
        <strain evidence="1 2">DSM 7320</strain>
    </source>
</reference>
<dbReference type="RefSeq" id="WP_077833060.1">
    <property type="nucleotide sequence ID" value="NZ_CP096983.1"/>
</dbReference>
<name>A0A1S8MCL4_9CLOT</name>
<accession>A0A1S8MCL4</accession>
<evidence type="ECO:0000313" key="1">
    <source>
        <dbReference type="EMBL" id="URZ12368.1"/>
    </source>
</evidence>
<dbReference type="AlphaFoldDB" id="A0A1S8MCL4"/>
<keyword evidence="2" id="KW-1185">Reference proteome</keyword>
<gene>
    <name evidence="1" type="ORF">CROST_030900</name>
</gene>
<protein>
    <submittedName>
        <fullName evidence="1">Uncharacterized protein</fullName>
    </submittedName>
</protein>
<sequence>MASFTKKISNIIKVEDNGERSLIVDSQVENSKVYSKNIANEGIYIYGHYNIYLLYKKFGYKNEVYNYKGRLITRDLCVVIPEEDILGNKINTNTVGNITGLSFKPSVKIVEPQERRHRDSINIEVYGEIKFQYYMKKATKINKTKTIEGQEILQFDSGRYSINELMDMDLKRLKEIYESIN</sequence>
<dbReference type="Proteomes" id="UP000190951">
    <property type="component" value="Chromosome"/>
</dbReference>
<dbReference type="KEGG" id="crw:CROST_030900"/>
<dbReference type="EMBL" id="CP096983">
    <property type="protein sequence ID" value="URZ12368.1"/>
    <property type="molecule type" value="Genomic_DNA"/>
</dbReference>
<dbReference type="STRING" id="84029.CROST_12590"/>
<organism evidence="1 2">
    <name type="scientific">Clostridium felsineum</name>
    <dbReference type="NCBI Taxonomy" id="36839"/>
    <lineage>
        <taxon>Bacteria</taxon>
        <taxon>Bacillati</taxon>
        <taxon>Bacillota</taxon>
        <taxon>Clostridia</taxon>
        <taxon>Eubacteriales</taxon>
        <taxon>Clostridiaceae</taxon>
        <taxon>Clostridium</taxon>
    </lineage>
</organism>